<gene>
    <name evidence="3" type="ORF">DLM86_13960</name>
</gene>
<keyword evidence="2" id="KW-1133">Transmembrane helix</keyword>
<dbReference type="Pfam" id="PF02325">
    <property type="entry name" value="CCB3_YggT"/>
    <property type="match status" value="1"/>
</dbReference>
<accession>A0A2V5K5I1</accession>
<protein>
    <submittedName>
        <fullName evidence="3">YggT family protein</fullName>
    </submittedName>
</protein>
<comment type="similarity">
    <text evidence="1">Belongs to the YggT family.</text>
</comment>
<feature type="transmembrane region" description="Helical" evidence="2">
    <location>
        <begin position="67"/>
        <end position="88"/>
    </location>
</feature>
<evidence type="ECO:0000313" key="4">
    <source>
        <dbReference type="Proteomes" id="UP000247476"/>
    </source>
</evidence>
<name>A0A2V5K5I1_9BACL</name>
<sequence>MESIIGYIGQLGTVYTYLIIAYVLLSWLPNARDSFIGEILGKLVEPYLSPFRRFIPPIGGMIDISPIVALIALRFVIVGLQAVVAYLLNLFG</sequence>
<dbReference type="EMBL" id="QJVJ01000005">
    <property type="protein sequence ID" value="PYI54655.1"/>
    <property type="molecule type" value="Genomic_DNA"/>
</dbReference>
<feature type="transmembrane region" description="Helical" evidence="2">
    <location>
        <begin position="7"/>
        <end position="28"/>
    </location>
</feature>
<dbReference type="AlphaFoldDB" id="A0A2V5K5I1"/>
<organism evidence="3 4">
    <name type="scientific">Paenibacillus flagellatus</name>
    <dbReference type="NCBI Taxonomy" id="2211139"/>
    <lineage>
        <taxon>Bacteria</taxon>
        <taxon>Bacillati</taxon>
        <taxon>Bacillota</taxon>
        <taxon>Bacilli</taxon>
        <taxon>Bacillales</taxon>
        <taxon>Paenibacillaceae</taxon>
        <taxon>Paenibacillus</taxon>
    </lineage>
</organism>
<comment type="caution">
    <text evidence="3">The sequence shown here is derived from an EMBL/GenBank/DDBJ whole genome shotgun (WGS) entry which is preliminary data.</text>
</comment>
<keyword evidence="2" id="KW-0812">Transmembrane</keyword>
<evidence type="ECO:0000313" key="3">
    <source>
        <dbReference type="EMBL" id="PYI54655.1"/>
    </source>
</evidence>
<keyword evidence="2" id="KW-0472">Membrane</keyword>
<dbReference type="PANTHER" id="PTHR33219">
    <property type="entry name" value="YLMG HOMOLOG PROTEIN 2, CHLOROPLASTIC"/>
    <property type="match status" value="1"/>
</dbReference>
<keyword evidence="4" id="KW-1185">Reference proteome</keyword>
<evidence type="ECO:0000256" key="2">
    <source>
        <dbReference type="SAM" id="Phobius"/>
    </source>
</evidence>
<dbReference type="GO" id="GO:0016020">
    <property type="term" value="C:membrane"/>
    <property type="evidence" value="ECO:0007669"/>
    <property type="project" value="InterPro"/>
</dbReference>
<dbReference type="Proteomes" id="UP000247476">
    <property type="component" value="Unassembled WGS sequence"/>
</dbReference>
<evidence type="ECO:0000256" key="1">
    <source>
        <dbReference type="ARBA" id="ARBA00010894"/>
    </source>
</evidence>
<reference evidence="3 4" key="1">
    <citation type="submission" date="2018-05" db="EMBL/GenBank/DDBJ databases">
        <title>Paenibacillus flagellatus sp. nov., isolated from selenium mineral soil.</title>
        <authorList>
            <person name="Dai X."/>
        </authorList>
    </citation>
    <scope>NUCLEOTIDE SEQUENCE [LARGE SCALE GENOMIC DNA]</scope>
    <source>
        <strain evidence="3 4">DXL2</strain>
    </source>
</reference>
<dbReference type="InterPro" id="IPR003425">
    <property type="entry name" value="CCB3/YggT"/>
</dbReference>
<dbReference type="OrthoDB" id="47652at2"/>
<dbReference type="PANTHER" id="PTHR33219:SF14">
    <property type="entry name" value="PROTEIN COFACTOR ASSEMBLY OF COMPLEX C SUBUNIT B CCB3, CHLOROPLASTIC-RELATED"/>
    <property type="match status" value="1"/>
</dbReference>
<proteinExistence type="inferred from homology"/>